<dbReference type="SMART" id="SM00342">
    <property type="entry name" value="HTH_ARAC"/>
    <property type="match status" value="1"/>
</dbReference>
<dbReference type="PANTHER" id="PTHR46796">
    <property type="entry name" value="HTH-TYPE TRANSCRIPTIONAL ACTIVATOR RHAS-RELATED"/>
    <property type="match status" value="1"/>
</dbReference>
<keyword evidence="6" id="KW-1185">Reference proteome</keyword>
<comment type="caution">
    <text evidence="5">The sequence shown here is derived from an EMBL/GenBank/DDBJ whole genome shotgun (WGS) entry which is preliminary data.</text>
</comment>
<evidence type="ECO:0000256" key="2">
    <source>
        <dbReference type="ARBA" id="ARBA00023125"/>
    </source>
</evidence>
<evidence type="ECO:0000259" key="4">
    <source>
        <dbReference type="PROSITE" id="PS01124"/>
    </source>
</evidence>
<sequence>MGDGERAAAYVDIGTGYVIHRGPSVDGSLHAHAAFQLARAPRGEVVVLDAAGARHSAAALLVAPMVRHRMQATAADVVTVFIEPHCAFADRLRERCAGRGITAAGELHGLGEDELRRNVARPSARLDARLLAAMDALAAGPVQMPALAAGVGLSPQRLRALAQRQLGMPLARWRIWRRLAGAAEALREGGSLAEAAATAGFADQAHFTRQ</sequence>
<proteinExistence type="predicted"/>
<keyword evidence="1" id="KW-0805">Transcription regulation</keyword>
<dbReference type="InterPro" id="IPR018062">
    <property type="entry name" value="HTH_AraC-typ_CS"/>
</dbReference>
<accession>A0ABW1FCJ5</accession>
<name>A0ABW1FCJ5_9ACTN</name>
<protein>
    <submittedName>
        <fullName evidence="5">Helix-turn-helix domain-containing protein</fullName>
    </submittedName>
</protein>
<dbReference type="InterPro" id="IPR050204">
    <property type="entry name" value="AraC_XylS_family_regulators"/>
</dbReference>
<dbReference type="Proteomes" id="UP001596067">
    <property type="component" value="Unassembled WGS sequence"/>
</dbReference>
<dbReference type="Pfam" id="PF12833">
    <property type="entry name" value="HTH_18"/>
    <property type="match status" value="1"/>
</dbReference>
<feature type="domain" description="HTH araC/xylS-type" evidence="4">
    <location>
        <begin position="128"/>
        <end position="210"/>
    </location>
</feature>
<dbReference type="PROSITE" id="PS01124">
    <property type="entry name" value="HTH_ARAC_FAMILY_2"/>
    <property type="match status" value="1"/>
</dbReference>
<dbReference type="PROSITE" id="PS00041">
    <property type="entry name" value="HTH_ARAC_FAMILY_1"/>
    <property type="match status" value="1"/>
</dbReference>
<dbReference type="Gene3D" id="1.10.10.60">
    <property type="entry name" value="Homeodomain-like"/>
    <property type="match status" value="1"/>
</dbReference>
<evidence type="ECO:0000313" key="5">
    <source>
        <dbReference type="EMBL" id="MFC5891111.1"/>
    </source>
</evidence>
<organism evidence="5 6">
    <name type="scientific">Kitasatospora aburaviensis</name>
    <dbReference type="NCBI Taxonomy" id="67265"/>
    <lineage>
        <taxon>Bacteria</taxon>
        <taxon>Bacillati</taxon>
        <taxon>Actinomycetota</taxon>
        <taxon>Actinomycetes</taxon>
        <taxon>Kitasatosporales</taxon>
        <taxon>Streptomycetaceae</taxon>
        <taxon>Kitasatospora</taxon>
    </lineage>
</organism>
<evidence type="ECO:0000313" key="6">
    <source>
        <dbReference type="Proteomes" id="UP001596067"/>
    </source>
</evidence>
<evidence type="ECO:0000256" key="3">
    <source>
        <dbReference type="ARBA" id="ARBA00023163"/>
    </source>
</evidence>
<dbReference type="RefSeq" id="WP_380238046.1">
    <property type="nucleotide sequence ID" value="NZ_JBHSOD010000133.1"/>
</dbReference>
<dbReference type="EMBL" id="JBHSOD010000133">
    <property type="protein sequence ID" value="MFC5891111.1"/>
    <property type="molecule type" value="Genomic_DNA"/>
</dbReference>
<keyword evidence="2" id="KW-0238">DNA-binding</keyword>
<reference evidence="6" key="1">
    <citation type="journal article" date="2019" name="Int. J. Syst. Evol. Microbiol.">
        <title>The Global Catalogue of Microorganisms (GCM) 10K type strain sequencing project: providing services to taxonomists for standard genome sequencing and annotation.</title>
        <authorList>
            <consortium name="The Broad Institute Genomics Platform"/>
            <consortium name="The Broad Institute Genome Sequencing Center for Infectious Disease"/>
            <person name="Wu L."/>
            <person name="Ma J."/>
        </authorList>
    </citation>
    <scope>NUCLEOTIDE SEQUENCE [LARGE SCALE GENOMIC DNA]</scope>
    <source>
        <strain evidence="6">CGMCC 4.1469</strain>
    </source>
</reference>
<gene>
    <name evidence="5" type="ORF">ACFP0N_39790</name>
</gene>
<keyword evidence="3" id="KW-0804">Transcription</keyword>
<evidence type="ECO:0000256" key="1">
    <source>
        <dbReference type="ARBA" id="ARBA00023015"/>
    </source>
</evidence>
<dbReference type="InterPro" id="IPR018060">
    <property type="entry name" value="HTH_AraC"/>
</dbReference>
<feature type="non-terminal residue" evidence="5">
    <location>
        <position position="210"/>
    </location>
</feature>